<organism evidence="1 2">
    <name type="scientific">Brassica carinata</name>
    <name type="common">Ethiopian mustard</name>
    <name type="synonym">Abyssinian cabbage</name>
    <dbReference type="NCBI Taxonomy" id="52824"/>
    <lineage>
        <taxon>Eukaryota</taxon>
        <taxon>Viridiplantae</taxon>
        <taxon>Streptophyta</taxon>
        <taxon>Embryophyta</taxon>
        <taxon>Tracheophyta</taxon>
        <taxon>Spermatophyta</taxon>
        <taxon>Magnoliopsida</taxon>
        <taxon>eudicotyledons</taxon>
        <taxon>Gunneridae</taxon>
        <taxon>Pentapetalae</taxon>
        <taxon>rosids</taxon>
        <taxon>malvids</taxon>
        <taxon>Brassicales</taxon>
        <taxon>Brassicaceae</taxon>
        <taxon>Brassiceae</taxon>
        <taxon>Brassica</taxon>
    </lineage>
</organism>
<accession>A0A8X7UHY2</accession>
<reference evidence="1 2" key="1">
    <citation type="submission" date="2020-02" db="EMBL/GenBank/DDBJ databases">
        <authorList>
            <person name="Ma Q."/>
            <person name="Huang Y."/>
            <person name="Song X."/>
            <person name="Pei D."/>
        </authorList>
    </citation>
    <scope>NUCLEOTIDE SEQUENCE [LARGE SCALE GENOMIC DNA]</scope>
    <source>
        <strain evidence="1">Sxm20200214</strain>
        <tissue evidence="1">Leaf</tissue>
    </source>
</reference>
<sequence>MEMGEGSSSRGGPTGPKNIKKTEVISYEQSVVQLSKEARKTCSIVERKRKRSLNSLDGAYSAVFDNTYPQYKWLYKGWLVEERRIMLSGRLYRYYYDPKGKVYKFRYQVEQVFEDIGEHLAKKKPVVIVLDD</sequence>
<comment type="caution">
    <text evidence="1">The sequence shown here is derived from an EMBL/GenBank/DDBJ whole genome shotgun (WGS) entry which is preliminary data.</text>
</comment>
<dbReference type="AlphaFoldDB" id="A0A8X7UHY2"/>
<name>A0A8X7UHY2_BRACI</name>
<evidence type="ECO:0000313" key="2">
    <source>
        <dbReference type="Proteomes" id="UP000886595"/>
    </source>
</evidence>
<gene>
    <name evidence="1" type="ORF">Bca52824_061719</name>
</gene>
<evidence type="ECO:0000313" key="1">
    <source>
        <dbReference type="EMBL" id="KAG2279164.1"/>
    </source>
</evidence>
<dbReference type="Proteomes" id="UP000886595">
    <property type="component" value="Unassembled WGS sequence"/>
</dbReference>
<protein>
    <submittedName>
        <fullName evidence="1">Uncharacterized protein</fullName>
    </submittedName>
</protein>
<proteinExistence type="predicted"/>
<dbReference type="EMBL" id="JAAMPC010000012">
    <property type="protein sequence ID" value="KAG2279164.1"/>
    <property type="molecule type" value="Genomic_DNA"/>
</dbReference>
<dbReference type="OrthoDB" id="1001247at2759"/>
<keyword evidence="2" id="KW-1185">Reference proteome</keyword>